<evidence type="ECO:0000259" key="4">
    <source>
        <dbReference type="Pfam" id="PF22725"/>
    </source>
</evidence>
<accession>A0AAE4ARA8</accession>
<proteinExistence type="inferred from homology"/>
<dbReference type="EMBL" id="JAUSVL010000001">
    <property type="protein sequence ID" value="MDQ0291297.1"/>
    <property type="molecule type" value="Genomic_DNA"/>
</dbReference>
<dbReference type="Pfam" id="PF22725">
    <property type="entry name" value="GFO_IDH_MocA_C3"/>
    <property type="match status" value="1"/>
</dbReference>
<dbReference type="GO" id="GO:0000166">
    <property type="term" value="F:nucleotide binding"/>
    <property type="evidence" value="ECO:0007669"/>
    <property type="project" value="InterPro"/>
</dbReference>
<dbReference type="SUPFAM" id="SSF55347">
    <property type="entry name" value="Glyceraldehyde-3-phosphate dehydrogenase-like, C-terminal domain"/>
    <property type="match status" value="1"/>
</dbReference>
<sequence length="335" mass="38322">MKKIKIGQIGIGHNHASEKMAAFRRLSDFYEVVGVVESDPEWKERRGNLPQYQGLPWLTEEELFQTPGLEAVAVETDGFDLLSTAQRCVDHGMHIHMDKPGGEELEPFRRLLDCFRQKHLCIQLGYMYRNNPAVNFCFKAARSGWLGDIFEVHAVMSRYDGDDYRRWLSGFKGGAMYIFGGHLIDLVISLLGRPQKVTPYQRKTRDDNLYDNGFAVMEYPRATASIRTSVVEIDGMKHRRLIVCGTKGTVDICPLEHHSSRYHLDPLHVRLTLKEDNAEFKAGTHDVVMPVMQGRYDLQLTELARIIRGEITNPYPVLHELLVQEALLQAAGYYQ</sequence>
<feature type="domain" description="GFO/IDH/MocA-like oxidoreductase" evidence="4">
    <location>
        <begin position="140"/>
        <end position="250"/>
    </location>
</feature>
<dbReference type="RefSeq" id="WP_307263879.1">
    <property type="nucleotide sequence ID" value="NZ_JAUSVL010000001.1"/>
</dbReference>
<dbReference type="Gene3D" id="3.30.360.10">
    <property type="entry name" value="Dihydrodipicolinate Reductase, domain 2"/>
    <property type="match status" value="1"/>
</dbReference>
<evidence type="ECO:0000259" key="3">
    <source>
        <dbReference type="Pfam" id="PF01408"/>
    </source>
</evidence>
<dbReference type="Pfam" id="PF01408">
    <property type="entry name" value="GFO_IDH_MocA"/>
    <property type="match status" value="1"/>
</dbReference>
<evidence type="ECO:0000256" key="1">
    <source>
        <dbReference type="ARBA" id="ARBA00010928"/>
    </source>
</evidence>
<reference evidence="5" key="1">
    <citation type="submission" date="2023-07" db="EMBL/GenBank/DDBJ databases">
        <title>Genomic Encyclopedia of Type Strains, Phase IV (KMG-IV): sequencing the most valuable type-strain genomes for metagenomic binning, comparative biology and taxonomic classification.</title>
        <authorList>
            <person name="Goeker M."/>
        </authorList>
    </citation>
    <scope>NUCLEOTIDE SEQUENCE</scope>
    <source>
        <strain evidence="5">DSM 24202</strain>
    </source>
</reference>
<evidence type="ECO:0000313" key="5">
    <source>
        <dbReference type="EMBL" id="MDQ0291297.1"/>
    </source>
</evidence>
<organism evidence="5 6">
    <name type="scientific">Oligosphaera ethanolica</name>
    <dbReference type="NCBI Taxonomy" id="760260"/>
    <lineage>
        <taxon>Bacteria</taxon>
        <taxon>Pseudomonadati</taxon>
        <taxon>Lentisphaerota</taxon>
        <taxon>Oligosphaeria</taxon>
        <taxon>Oligosphaerales</taxon>
        <taxon>Oligosphaeraceae</taxon>
        <taxon>Oligosphaera</taxon>
    </lineage>
</organism>
<keyword evidence="2" id="KW-0560">Oxidoreductase</keyword>
<dbReference type="AlphaFoldDB" id="A0AAE4ARA8"/>
<dbReference type="PANTHER" id="PTHR43708">
    <property type="entry name" value="CONSERVED EXPRESSED OXIDOREDUCTASE (EUROFUNG)"/>
    <property type="match status" value="1"/>
</dbReference>
<dbReference type="InterPro" id="IPR000683">
    <property type="entry name" value="Gfo/Idh/MocA-like_OxRdtase_N"/>
</dbReference>
<dbReference type="SUPFAM" id="SSF51735">
    <property type="entry name" value="NAD(P)-binding Rossmann-fold domains"/>
    <property type="match status" value="1"/>
</dbReference>
<comment type="similarity">
    <text evidence="1">Belongs to the Gfo/Idh/MocA family.</text>
</comment>
<dbReference type="InterPro" id="IPR036291">
    <property type="entry name" value="NAD(P)-bd_dom_sf"/>
</dbReference>
<dbReference type="InterPro" id="IPR055170">
    <property type="entry name" value="GFO_IDH_MocA-like_dom"/>
</dbReference>
<evidence type="ECO:0000313" key="6">
    <source>
        <dbReference type="Proteomes" id="UP001238163"/>
    </source>
</evidence>
<dbReference type="Proteomes" id="UP001238163">
    <property type="component" value="Unassembled WGS sequence"/>
</dbReference>
<dbReference type="GO" id="GO:0016491">
    <property type="term" value="F:oxidoreductase activity"/>
    <property type="evidence" value="ECO:0007669"/>
    <property type="project" value="UniProtKB-KW"/>
</dbReference>
<dbReference type="InterPro" id="IPR051317">
    <property type="entry name" value="Gfo/Idh/MocA_oxidoreduct"/>
</dbReference>
<protein>
    <submittedName>
        <fullName evidence="5">Dehydrogenase</fullName>
    </submittedName>
</protein>
<comment type="caution">
    <text evidence="5">The sequence shown here is derived from an EMBL/GenBank/DDBJ whole genome shotgun (WGS) entry which is preliminary data.</text>
</comment>
<evidence type="ECO:0000256" key="2">
    <source>
        <dbReference type="ARBA" id="ARBA00023002"/>
    </source>
</evidence>
<feature type="domain" description="Gfo/Idh/MocA-like oxidoreductase N-terminal" evidence="3">
    <location>
        <begin position="4"/>
        <end position="126"/>
    </location>
</feature>
<dbReference type="Gene3D" id="3.40.50.720">
    <property type="entry name" value="NAD(P)-binding Rossmann-like Domain"/>
    <property type="match status" value="1"/>
</dbReference>
<name>A0AAE4ARA8_9BACT</name>
<keyword evidence="6" id="KW-1185">Reference proteome</keyword>
<dbReference type="PANTHER" id="PTHR43708:SF5">
    <property type="entry name" value="CONSERVED EXPRESSED OXIDOREDUCTASE (EUROFUNG)-RELATED"/>
    <property type="match status" value="1"/>
</dbReference>
<gene>
    <name evidence="5" type="ORF">J3R75_003404</name>
</gene>